<organism evidence="7 8">
    <name type="scientific">Martelella endophytica</name>
    <dbReference type="NCBI Taxonomy" id="1486262"/>
    <lineage>
        <taxon>Bacteria</taxon>
        <taxon>Pseudomonadati</taxon>
        <taxon>Pseudomonadota</taxon>
        <taxon>Alphaproteobacteria</taxon>
        <taxon>Hyphomicrobiales</taxon>
        <taxon>Aurantimonadaceae</taxon>
        <taxon>Martelella</taxon>
    </lineage>
</organism>
<reference evidence="7 8" key="1">
    <citation type="journal article" date="2015" name="Genome Announc.">
        <title>Complete genome sequence of Martelella endophytica YC6887, which has antifungal activity associated with a halophyte.</title>
        <authorList>
            <person name="Khan A."/>
            <person name="Khan H."/>
            <person name="Chung E.J."/>
            <person name="Hossain M.T."/>
            <person name="Chung Y.R."/>
        </authorList>
    </citation>
    <scope>NUCLEOTIDE SEQUENCE [LARGE SCALE GENOMIC DNA]</scope>
    <source>
        <strain evidence="7">YC6887</strain>
    </source>
</reference>
<dbReference type="CDD" id="cd07023">
    <property type="entry name" value="S49_Sppa_N_C"/>
    <property type="match status" value="1"/>
</dbReference>
<dbReference type="KEGG" id="mey:TM49_19595"/>
<evidence type="ECO:0000256" key="1">
    <source>
        <dbReference type="ARBA" id="ARBA00008683"/>
    </source>
</evidence>
<dbReference type="InterPro" id="IPR029045">
    <property type="entry name" value="ClpP/crotonase-like_dom_sf"/>
</dbReference>
<proteinExistence type="inferred from homology"/>
<dbReference type="GO" id="GO:0006508">
    <property type="term" value="P:proteolysis"/>
    <property type="evidence" value="ECO:0007669"/>
    <property type="project" value="UniProtKB-KW"/>
</dbReference>
<evidence type="ECO:0000256" key="2">
    <source>
        <dbReference type="ARBA" id="ARBA00022670"/>
    </source>
</evidence>
<name>A0A0D5LWL4_MAREN</name>
<keyword evidence="8" id="KW-1185">Reference proteome</keyword>
<dbReference type="Proteomes" id="UP000032611">
    <property type="component" value="Chromosome"/>
</dbReference>
<keyword evidence="3" id="KW-0378">Hydrolase</keyword>
<dbReference type="PANTHER" id="PTHR42987:SF6">
    <property type="entry name" value="PROTEINASE IV"/>
    <property type="match status" value="1"/>
</dbReference>
<evidence type="ECO:0000256" key="5">
    <source>
        <dbReference type="SAM" id="Phobius"/>
    </source>
</evidence>
<evidence type="ECO:0000313" key="8">
    <source>
        <dbReference type="Proteomes" id="UP000032611"/>
    </source>
</evidence>
<dbReference type="EMBL" id="CP010803">
    <property type="protein sequence ID" value="AJY48376.1"/>
    <property type="molecule type" value="Genomic_DNA"/>
</dbReference>
<dbReference type="Gene3D" id="3.90.226.10">
    <property type="entry name" value="2-enoyl-CoA Hydratase, Chain A, domain 1"/>
    <property type="match status" value="1"/>
</dbReference>
<dbReference type="GO" id="GO:0008236">
    <property type="term" value="F:serine-type peptidase activity"/>
    <property type="evidence" value="ECO:0007669"/>
    <property type="project" value="UniProtKB-KW"/>
</dbReference>
<dbReference type="PANTHER" id="PTHR42987">
    <property type="entry name" value="PEPTIDASE S49"/>
    <property type="match status" value="1"/>
</dbReference>
<dbReference type="RefSeq" id="WP_045685539.1">
    <property type="nucleotide sequence ID" value="NZ_CP010803.1"/>
</dbReference>
<keyword evidence="2 7" id="KW-0645">Protease</keyword>
<keyword evidence="5" id="KW-0472">Membrane</keyword>
<accession>A0A0D5LWL4</accession>
<dbReference type="Pfam" id="PF01343">
    <property type="entry name" value="Peptidase_S49"/>
    <property type="match status" value="1"/>
</dbReference>
<evidence type="ECO:0000256" key="4">
    <source>
        <dbReference type="ARBA" id="ARBA00022825"/>
    </source>
</evidence>
<dbReference type="Gene3D" id="6.20.330.10">
    <property type="match status" value="1"/>
</dbReference>
<evidence type="ECO:0000259" key="6">
    <source>
        <dbReference type="Pfam" id="PF01343"/>
    </source>
</evidence>
<feature type="domain" description="Peptidase S49" evidence="6">
    <location>
        <begin position="105"/>
        <end position="250"/>
    </location>
</feature>
<keyword evidence="4" id="KW-0720">Serine protease</keyword>
<protein>
    <submittedName>
        <fullName evidence="7">Clp protease</fullName>
    </submittedName>
</protein>
<dbReference type="AlphaFoldDB" id="A0A0D5LWL4"/>
<evidence type="ECO:0000313" key="7">
    <source>
        <dbReference type="EMBL" id="AJY48376.1"/>
    </source>
</evidence>
<dbReference type="NCBIfam" id="TIGR00706">
    <property type="entry name" value="SppA_dom"/>
    <property type="match status" value="1"/>
</dbReference>
<feature type="transmembrane region" description="Helical" evidence="5">
    <location>
        <begin position="21"/>
        <end position="38"/>
    </location>
</feature>
<dbReference type="PATRIC" id="fig|1486262.3.peg.4053"/>
<dbReference type="HOGENOM" id="CLU_046540_0_0_5"/>
<dbReference type="InterPro" id="IPR047272">
    <property type="entry name" value="S49_SppA_C"/>
</dbReference>
<dbReference type="InterPro" id="IPR002142">
    <property type="entry name" value="Peptidase_S49"/>
</dbReference>
<dbReference type="SUPFAM" id="SSF52096">
    <property type="entry name" value="ClpP/crotonase"/>
    <property type="match status" value="1"/>
</dbReference>
<gene>
    <name evidence="7" type="ORF">TM49_19595</name>
</gene>
<keyword evidence="5" id="KW-1133">Transmembrane helix</keyword>
<dbReference type="InterPro" id="IPR004635">
    <property type="entry name" value="Pept_S49_SppA"/>
</dbReference>
<evidence type="ECO:0000256" key="3">
    <source>
        <dbReference type="ARBA" id="ARBA00022801"/>
    </source>
</evidence>
<comment type="similarity">
    <text evidence="1">Belongs to the peptidase S49 family.</text>
</comment>
<sequence length="314" mass="33973">MNISDILERRRLRRRVGWWRAVAIIIAVVLVALVYRVYAGPSSALGRPHIAELSINGLVVDDEIMLETIREIGDDPSARALIVSLSTGGGTTYGGEVLYKAIRAVAEKKPVVSEIRGEAASAGYMIALAGDRIFAGNTSITGSIGVLFMYPQAKELLDKLGVSVDAVKSAPLKAEPSPFTDASPEAQDMVRALVMDTYDWFVDLVAERRAMPREAAFALADGRILTGRQALEAGLIDEIGNRDDIRAFLADQGVDGDLEIRSWDGVNRDEFGFNLAWVAGRALETLGLGGFLRPDMLEQLGLVDGLLSVGQSKW</sequence>
<keyword evidence="5" id="KW-0812">Transmembrane</keyword>
<dbReference type="OrthoDB" id="9764363at2"/>
<dbReference type="STRING" id="1486262.TM49_19595"/>